<feature type="compositionally biased region" description="Basic and acidic residues" evidence="1">
    <location>
        <begin position="52"/>
        <end position="65"/>
    </location>
</feature>
<evidence type="ECO:0000313" key="2">
    <source>
        <dbReference type="EMBL" id="KAF2502751.1"/>
    </source>
</evidence>
<protein>
    <submittedName>
        <fullName evidence="2">Uncharacterized protein</fullName>
    </submittedName>
</protein>
<evidence type="ECO:0000256" key="1">
    <source>
        <dbReference type="SAM" id="MobiDB-lite"/>
    </source>
</evidence>
<organism evidence="2 3">
    <name type="scientific">Lophium mytilinum</name>
    <dbReference type="NCBI Taxonomy" id="390894"/>
    <lineage>
        <taxon>Eukaryota</taxon>
        <taxon>Fungi</taxon>
        <taxon>Dikarya</taxon>
        <taxon>Ascomycota</taxon>
        <taxon>Pezizomycotina</taxon>
        <taxon>Dothideomycetes</taxon>
        <taxon>Pleosporomycetidae</taxon>
        <taxon>Mytilinidiales</taxon>
        <taxon>Mytilinidiaceae</taxon>
        <taxon>Lophium</taxon>
    </lineage>
</organism>
<feature type="compositionally biased region" description="Basic and acidic residues" evidence="1">
    <location>
        <begin position="20"/>
        <end position="31"/>
    </location>
</feature>
<feature type="compositionally biased region" description="Pro residues" evidence="1">
    <location>
        <begin position="37"/>
        <end position="46"/>
    </location>
</feature>
<proteinExistence type="predicted"/>
<dbReference type="Proteomes" id="UP000799750">
    <property type="component" value="Unassembled WGS sequence"/>
</dbReference>
<evidence type="ECO:0000313" key="3">
    <source>
        <dbReference type="Proteomes" id="UP000799750"/>
    </source>
</evidence>
<gene>
    <name evidence="2" type="ORF">BU16DRAFT_576687</name>
</gene>
<dbReference type="EMBL" id="MU004181">
    <property type="protein sequence ID" value="KAF2502751.1"/>
    <property type="molecule type" value="Genomic_DNA"/>
</dbReference>
<sequence>MAVLEAHDGPVPREAWSVRVNEERAEGERLTGRAPVPLEPTRPPSAPQLDNADPHAIRSGHEASSHRASSMIEADAGRDAALIPSASTSTAREGTGAPVRKAGQLVRMSSWCSRRQRFHIPGAGVVDRLAAASLRIDERTRLCGMAVGNRSHKPNILKHAVIGPRVEVSRARISPLLIQLSLRDVNGVMTIYAALSNPSPRTWSCRGIWKHFWGAKHVQKPAVQKWIGGSQ</sequence>
<feature type="compositionally biased region" description="Basic and acidic residues" evidence="1">
    <location>
        <begin position="1"/>
        <end position="11"/>
    </location>
</feature>
<keyword evidence="3" id="KW-1185">Reference proteome</keyword>
<accession>A0A6A6RDV5</accession>
<reference evidence="2" key="1">
    <citation type="journal article" date="2020" name="Stud. Mycol.">
        <title>101 Dothideomycetes genomes: a test case for predicting lifestyles and emergence of pathogens.</title>
        <authorList>
            <person name="Haridas S."/>
            <person name="Albert R."/>
            <person name="Binder M."/>
            <person name="Bloem J."/>
            <person name="Labutti K."/>
            <person name="Salamov A."/>
            <person name="Andreopoulos B."/>
            <person name="Baker S."/>
            <person name="Barry K."/>
            <person name="Bills G."/>
            <person name="Bluhm B."/>
            <person name="Cannon C."/>
            <person name="Castanera R."/>
            <person name="Culley D."/>
            <person name="Daum C."/>
            <person name="Ezra D."/>
            <person name="Gonzalez J."/>
            <person name="Henrissat B."/>
            <person name="Kuo A."/>
            <person name="Liang C."/>
            <person name="Lipzen A."/>
            <person name="Lutzoni F."/>
            <person name="Magnuson J."/>
            <person name="Mondo S."/>
            <person name="Nolan M."/>
            <person name="Ohm R."/>
            <person name="Pangilinan J."/>
            <person name="Park H.-J."/>
            <person name="Ramirez L."/>
            <person name="Alfaro M."/>
            <person name="Sun H."/>
            <person name="Tritt A."/>
            <person name="Yoshinaga Y."/>
            <person name="Zwiers L.-H."/>
            <person name="Turgeon B."/>
            <person name="Goodwin S."/>
            <person name="Spatafora J."/>
            <person name="Crous P."/>
            <person name="Grigoriev I."/>
        </authorList>
    </citation>
    <scope>NUCLEOTIDE SEQUENCE</scope>
    <source>
        <strain evidence="2">CBS 269.34</strain>
    </source>
</reference>
<dbReference type="AlphaFoldDB" id="A0A6A6RDV5"/>
<feature type="region of interest" description="Disordered" evidence="1">
    <location>
        <begin position="1"/>
        <end position="71"/>
    </location>
</feature>
<name>A0A6A6RDV5_9PEZI</name>